<sequence length="467" mass="54747">MPPTNVKNTSKNPQRSSLFTNKYMNIFKKFLIDPHHLGPVCLLLFLGEAFCNVLIIENVKYTEIDWTAYMQQVEGFLNGTLDYQYLKGDTGPLVYPAGHLYIFTLLYYVTNLGSNIYLAQYIFLVLYLIQTLLIHRIYRITAKVPPYALILTTLTSFRIHSIFVLRLFNDPIAVLLFYVSLNLFVSKKWRLGSLFYSLAVSVKMNILLYAPCLLVAYLTNLSYKETFINLCICGFLQLTLALPFLYINPFSYIKRSFDLGRVFEHKWTVNYRFLPIDIFEHKYFHIGLLVLHILLLIVFLPLLRRYLTSYARLNVISNAFRTHVEEEKQRKGVTRRKGEGLRRDKVQLDAKTMPEGSKDSQESFYEEKVKLQKRFSRIAQLFILPFFITNLIGIACARSIHYQFYSWYYHSLLYLAFCTNYSKPFRFLVLGVIEYCFKTYPSTNLSSVLLHLCHIVLIFGIFRTMKA</sequence>
<comment type="pathway">
    <text evidence="2">Protein modification; protein glycosylation.</text>
</comment>
<accession>A0ABD1EUY0</accession>
<feature type="transmembrane region" description="Helical" evidence="11">
    <location>
        <begin position="378"/>
        <end position="400"/>
    </location>
</feature>
<keyword evidence="5" id="KW-0808">Transferase</keyword>
<feature type="transmembrane region" description="Helical" evidence="11">
    <location>
        <begin position="226"/>
        <end position="247"/>
    </location>
</feature>
<dbReference type="GO" id="GO:0005789">
    <property type="term" value="C:endoplasmic reticulum membrane"/>
    <property type="evidence" value="ECO:0007669"/>
    <property type="project" value="UniProtKB-SubCell"/>
</dbReference>
<dbReference type="PANTHER" id="PTHR12646:SF0">
    <property type="entry name" value="DOL-P-MAN:MAN(5)GLCNAC(2)-PP-DOL ALPHA-1,3-MANNOSYLTRANSFERASE"/>
    <property type="match status" value="1"/>
</dbReference>
<keyword evidence="13" id="KW-1185">Reference proteome</keyword>
<feature type="transmembrane region" description="Helical" evidence="11">
    <location>
        <begin position="93"/>
        <end position="110"/>
    </location>
</feature>
<evidence type="ECO:0000256" key="6">
    <source>
        <dbReference type="ARBA" id="ARBA00022692"/>
    </source>
</evidence>
<keyword evidence="6 11" id="KW-0812">Transmembrane</keyword>
<evidence type="ECO:0000256" key="11">
    <source>
        <dbReference type="SAM" id="Phobius"/>
    </source>
</evidence>
<evidence type="ECO:0000256" key="10">
    <source>
        <dbReference type="ARBA" id="ARBA00049506"/>
    </source>
</evidence>
<feature type="transmembrane region" description="Helical" evidence="11">
    <location>
        <begin position="283"/>
        <end position="303"/>
    </location>
</feature>
<organism evidence="12 13">
    <name type="scientific">Hypothenemus hampei</name>
    <name type="common">Coffee berry borer</name>
    <dbReference type="NCBI Taxonomy" id="57062"/>
    <lineage>
        <taxon>Eukaryota</taxon>
        <taxon>Metazoa</taxon>
        <taxon>Ecdysozoa</taxon>
        <taxon>Arthropoda</taxon>
        <taxon>Hexapoda</taxon>
        <taxon>Insecta</taxon>
        <taxon>Pterygota</taxon>
        <taxon>Neoptera</taxon>
        <taxon>Endopterygota</taxon>
        <taxon>Coleoptera</taxon>
        <taxon>Polyphaga</taxon>
        <taxon>Cucujiformia</taxon>
        <taxon>Curculionidae</taxon>
        <taxon>Scolytinae</taxon>
        <taxon>Hypothenemus</taxon>
    </lineage>
</organism>
<feature type="transmembrane region" description="Helical" evidence="11">
    <location>
        <begin position="37"/>
        <end position="56"/>
    </location>
</feature>
<evidence type="ECO:0000256" key="3">
    <source>
        <dbReference type="ARBA" id="ARBA00011964"/>
    </source>
</evidence>
<proteinExistence type="predicted"/>
<dbReference type="EC" id="2.4.1.258" evidence="3"/>
<dbReference type="Proteomes" id="UP001566132">
    <property type="component" value="Unassembled WGS sequence"/>
</dbReference>
<protein>
    <recommendedName>
        <fullName evidence="3">dolichyl-P-Man:Man5GlcNAc2-PP-dolichol alpha-1,3-mannosyltransferase</fullName>
        <ecNumber evidence="3">2.4.1.258</ecNumber>
    </recommendedName>
</protein>
<evidence type="ECO:0000313" key="13">
    <source>
        <dbReference type="Proteomes" id="UP001566132"/>
    </source>
</evidence>
<feature type="transmembrane region" description="Helical" evidence="11">
    <location>
        <begin position="116"/>
        <end position="135"/>
    </location>
</feature>
<evidence type="ECO:0000256" key="7">
    <source>
        <dbReference type="ARBA" id="ARBA00022824"/>
    </source>
</evidence>
<dbReference type="InterPro" id="IPR007873">
    <property type="entry name" value="Glycosyltransferase_ALG3"/>
</dbReference>
<dbReference type="EMBL" id="JBDJPC010000005">
    <property type="protein sequence ID" value="KAL1502597.1"/>
    <property type="molecule type" value="Genomic_DNA"/>
</dbReference>
<feature type="transmembrane region" description="Helical" evidence="11">
    <location>
        <begin position="445"/>
        <end position="462"/>
    </location>
</feature>
<evidence type="ECO:0000256" key="8">
    <source>
        <dbReference type="ARBA" id="ARBA00022989"/>
    </source>
</evidence>
<dbReference type="PANTHER" id="PTHR12646">
    <property type="entry name" value="NOT56 - RELATED"/>
    <property type="match status" value="1"/>
</dbReference>
<keyword evidence="4" id="KW-0328">Glycosyltransferase</keyword>
<evidence type="ECO:0000313" key="12">
    <source>
        <dbReference type="EMBL" id="KAL1502597.1"/>
    </source>
</evidence>
<dbReference type="GO" id="GO:0052925">
    <property type="term" value="F:dol-P-Man:Man(5)GlcNAc(2)-PP-Dol alpha-1,3-mannosyltransferase activity"/>
    <property type="evidence" value="ECO:0007669"/>
    <property type="project" value="UniProtKB-EC"/>
</dbReference>
<dbReference type="Pfam" id="PF05208">
    <property type="entry name" value="ALG3"/>
    <property type="match status" value="1"/>
</dbReference>
<evidence type="ECO:0000256" key="2">
    <source>
        <dbReference type="ARBA" id="ARBA00004922"/>
    </source>
</evidence>
<feature type="transmembrane region" description="Helical" evidence="11">
    <location>
        <begin position="194"/>
        <end position="219"/>
    </location>
</feature>
<gene>
    <name evidence="12" type="ORF">ABEB36_007718</name>
</gene>
<evidence type="ECO:0000256" key="1">
    <source>
        <dbReference type="ARBA" id="ARBA00004477"/>
    </source>
</evidence>
<keyword evidence="9 11" id="KW-0472">Membrane</keyword>
<evidence type="ECO:0000256" key="4">
    <source>
        <dbReference type="ARBA" id="ARBA00022676"/>
    </source>
</evidence>
<evidence type="ECO:0000256" key="5">
    <source>
        <dbReference type="ARBA" id="ARBA00022679"/>
    </source>
</evidence>
<reference evidence="12 13" key="1">
    <citation type="submission" date="2024-05" db="EMBL/GenBank/DDBJ databases">
        <title>Genetic variation in Jamaican populations of the coffee berry borer (Hypothenemus hampei).</title>
        <authorList>
            <person name="Errbii M."/>
            <person name="Myrie A."/>
        </authorList>
    </citation>
    <scope>NUCLEOTIDE SEQUENCE [LARGE SCALE GENOMIC DNA]</scope>
    <source>
        <strain evidence="12">JA-Hopewell-2020-01-JO</strain>
        <tissue evidence="12">Whole body</tissue>
    </source>
</reference>
<evidence type="ECO:0000256" key="9">
    <source>
        <dbReference type="ARBA" id="ARBA00023136"/>
    </source>
</evidence>
<comment type="catalytic activity">
    <reaction evidence="10">
        <text>an alpha-D-Man-(1-&gt;2)-alpha-D-Man-(1-&gt;2)-alpha-D-Man-(1-&gt;3)-[alpha-D-Man-(1-&gt;6)]-beta-D-Man-(1-&gt;4)-beta-D-GlcNAc-(1-&gt;4)-alpha-D-GlcNAc-diphospho-di-trans,poly-cis-dolichol + a di-trans,poly-cis-dolichyl beta-D-mannosyl phosphate = an alpha-D-Man-(1-&gt;2)-alpha-D-Man-(1-&gt;2)-alpha-D-Man-(1-&gt;3)-[alpha-D-Man-(1-&gt;3)-alpha-D-Man-(1-&gt;6)]-beta-D-Man-(1-&gt;4)-beta-D-GlcNAc-(1-&gt;4)-alpha-D-GlcNAc-diphospho-di-trans,poly-cis-dolichol + a di-trans,poly-cis-dolichyl phosphate + H(+)</text>
        <dbReference type="Rhea" id="RHEA:29527"/>
        <dbReference type="Rhea" id="RHEA-COMP:19498"/>
        <dbReference type="Rhea" id="RHEA-COMP:19501"/>
        <dbReference type="Rhea" id="RHEA-COMP:19516"/>
        <dbReference type="Rhea" id="RHEA-COMP:19517"/>
        <dbReference type="ChEBI" id="CHEBI:15378"/>
        <dbReference type="ChEBI" id="CHEBI:57683"/>
        <dbReference type="ChEBI" id="CHEBI:58211"/>
        <dbReference type="ChEBI" id="CHEBI:132515"/>
        <dbReference type="ChEBI" id="CHEBI:132516"/>
        <dbReference type="EC" id="2.4.1.258"/>
    </reaction>
    <physiologicalReaction direction="left-to-right" evidence="10">
        <dbReference type="Rhea" id="RHEA:29528"/>
    </physiologicalReaction>
</comment>
<comment type="subcellular location">
    <subcellularLocation>
        <location evidence="1">Endoplasmic reticulum membrane</location>
        <topology evidence="1">Multi-pass membrane protein</topology>
    </subcellularLocation>
</comment>
<dbReference type="AlphaFoldDB" id="A0ABD1EUY0"/>
<name>A0ABD1EUY0_HYPHA</name>
<keyword evidence="7" id="KW-0256">Endoplasmic reticulum</keyword>
<comment type="caution">
    <text evidence="12">The sequence shown here is derived from an EMBL/GenBank/DDBJ whole genome shotgun (WGS) entry which is preliminary data.</text>
</comment>
<keyword evidence="8 11" id="KW-1133">Transmembrane helix</keyword>